<feature type="region of interest" description="Disordered" evidence="1">
    <location>
        <begin position="69"/>
        <end position="219"/>
    </location>
</feature>
<dbReference type="Proteomes" id="UP000007517">
    <property type="component" value="Chromosome"/>
</dbReference>
<dbReference type="CDD" id="cd05379">
    <property type="entry name" value="CAP_bacterial"/>
    <property type="match status" value="1"/>
</dbReference>
<dbReference type="Pfam" id="PF00188">
    <property type="entry name" value="CAP"/>
    <property type="match status" value="1"/>
</dbReference>
<dbReference type="SUPFAM" id="SSF55797">
    <property type="entry name" value="PR-1-like"/>
    <property type="match status" value="1"/>
</dbReference>
<keyword evidence="4" id="KW-1185">Reference proteome</keyword>
<dbReference type="RefSeq" id="WP_014377904.1">
    <property type="nucleotide sequence ID" value="NC_016943.1"/>
</dbReference>
<reference evidence="3 4" key="1">
    <citation type="journal article" date="2012" name="J. Bacteriol.">
        <title>Genome Sequence of Blastococcus saxobsidens DD2, a Stone-Inhabiting Bacterium.</title>
        <authorList>
            <person name="Chouaia B."/>
            <person name="Crotti E."/>
            <person name="Brusetti L."/>
            <person name="Daffonchio D."/>
            <person name="Essoussi I."/>
            <person name="Nouioui I."/>
            <person name="Sbissi I."/>
            <person name="Ghodhbane-Gtari F."/>
            <person name="Gtari M."/>
            <person name="Vacherie B."/>
            <person name="Barbe V."/>
            <person name="Medigue C."/>
            <person name="Gury J."/>
            <person name="Pujic P."/>
            <person name="Normand P."/>
        </authorList>
    </citation>
    <scope>NUCLEOTIDE SEQUENCE [LARGE SCALE GENOMIC DNA]</scope>
    <source>
        <strain evidence="3 4">DD2</strain>
    </source>
</reference>
<dbReference type="eggNOG" id="COG2340">
    <property type="taxonomic scope" value="Bacteria"/>
</dbReference>
<feature type="compositionally biased region" description="Pro residues" evidence="1">
    <location>
        <begin position="190"/>
        <end position="209"/>
    </location>
</feature>
<proteinExistence type="predicted"/>
<dbReference type="KEGG" id="bsd:BLASA_4207"/>
<accession>H6RLV3</accession>
<dbReference type="EMBL" id="FO117623">
    <property type="protein sequence ID" value="CCG05032.1"/>
    <property type="molecule type" value="Genomic_DNA"/>
</dbReference>
<dbReference type="HOGENOM" id="CLU_048111_2_0_11"/>
<feature type="region of interest" description="Disordered" evidence="1">
    <location>
        <begin position="1"/>
        <end position="36"/>
    </location>
</feature>
<sequence>MIELRTSMRHRPSAPPRSHRPGVPAPRPRHTRPGRLGLLTGRLSRVLGATAAVTAALLVVPVLPGPAESPTAGLDATSHTGAAGSPDSSTSAFPGTSPAPVTTGGGPAGPAVAAPPPPPVDAPPAAPPSTEAATTETPSTETPTAGTPTAGTPTAGTPTAGTPTAGTPTAGTPTAEPPTADELAGARVPEPGPTPPSAPPAAPAPPAPPATVAAAQPGHSPDEAQVLTLVNAERGRAGCGPVTADPGLAAVARAHSTDMRDRGFFDHVNLDGQDPFDRADRAGLVARAENIARGQADATAVMTSWMNSPGHRKNILDCGLTRLGVGIAEGPGGPWWTQLFG</sequence>
<feature type="compositionally biased region" description="Pro residues" evidence="1">
    <location>
        <begin position="113"/>
        <end position="127"/>
    </location>
</feature>
<feature type="compositionally biased region" description="Basic residues" evidence="1">
    <location>
        <begin position="7"/>
        <end position="20"/>
    </location>
</feature>
<feature type="compositionally biased region" description="Low complexity" evidence="1">
    <location>
        <begin position="128"/>
        <end position="180"/>
    </location>
</feature>
<evidence type="ECO:0000313" key="4">
    <source>
        <dbReference type="Proteomes" id="UP000007517"/>
    </source>
</evidence>
<organism evidence="3 4">
    <name type="scientific">Blastococcus saxobsidens (strain DD2)</name>
    <dbReference type="NCBI Taxonomy" id="1146883"/>
    <lineage>
        <taxon>Bacteria</taxon>
        <taxon>Bacillati</taxon>
        <taxon>Actinomycetota</taxon>
        <taxon>Actinomycetes</taxon>
        <taxon>Geodermatophilales</taxon>
        <taxon>Geodermatophilaceae</taxon>
        <taxon>Blastococcus</taxon>
    </lineage>
</organism>
<reference evidence="4" key="2">
    <citation type="submission" date="2012-02" db="EMBL/GenBank/DDBJ databases">
        <title>Complete genome sequence of Blastococcus saxobsidens strain DD2.</title>
        <authorList>
            <person name="Genoscope."/>
        </authorList>
    </citation>
    <scope>NUCLEOTIDE SEQUENCE [LARGE SCALE GENOMIC DNA]</scope>
    <source>
        <strain evidence="4">DD2</strain>
    </source>
</reference>
<dbReference type="AlphaFoldDB" id="H6RLV3"/>
<name>H6RLV3_BLASD</name>
<dbReference type="InterPro" id="IPR014044">
    <property type="entry name" value="CAP_dom"/>
</dbReference>
<gene>
    <name evidence="3" type="ordered locus">BLASA_4207</name>
</gene>
<evidence type="ECO:0000259" key="2">
    <source>
        <dbReference type="Pfam" id="PF00188"/>
    </source>
</evidence>
<feature type="domain" description="SCP" evidence="2">
    <location>
        <begin position="227"/>
        <end position="340"/>
    </location>
</feature>
<dbReference type="STRING" id="1146883.BLASA_4207"/>
<evidence type="ECO:0000313" key="3">
    <source>
        <dbReference type="EMBL" id="CCG05032.1"/>
    </source>
</evidence>
<dbReference type="InterPro" id="IPR035940">
    <property type="entry name" value="CAP_sf"/>
</dbReference>
<dbReference type="PANTHER" id="PTHR31157:SF1">
    <property type="entry name" value="SCP DOMAIN-CONTAINING PROTEIN"/>
    <property type="match status" value="1"/>
</dbReference>
<dbReference type="PANTHER" id="PTHR31157">
    <property type="entry name" value="SCP DOMAIN-CONTAINING PROTEIN"/>
    <property type="match status" value="1"/>
</dbReference>
<dbReference type="Gene3D" id="3.40.33.10">
    <property type="entry name" value="CAP"/>
    <property type="match status" value="1"/>
</dbReference>
<protein>
    <recommendedName>
        <fullName evidence="2">SCP domain-containing protein</fullName>
    </recommendedName>
</protein>
<evidence type="ECO:0000256" key="1">
    <source>
        <dbReference type="SAM" id="MobiDB-lite"/>
    </source>
</evidence>